<dbReference type="Pfam" id="PF13403">
    <property type="entry name" value="Hint_2"/>
    <property type="match status" value="1"/>
</dbReference>
<sequence>MTSSLTSFTEGDLVISIVGDGDDSGTYTDNQASPIVLEEITTTGEVVGTMVLPQTTTVVDGVTEYAISGEYGSSSEGQLELSEDGESLVIGGYGINAATYNAGGAAVYGDARLAQSTSLTGTSYTAVPRVIADISYDGTVDTSTALYDVFNTNNIRSVATVDGTSFYVTGQGVKGDTTQGVFYAADGASVATAIDTSTDTRVTEIVNGILYVSRDSTQGSGGTSSIASYGTTLPVSATQAEVLPDIAGSVTLSAAEENTLNGISVGTTIHLSPEAYFFASTTVLYVADSGNPKEGGLGDGGLQKWSYDGSGWVLDYTLSLGLDLVANTASSGTTGLIGLTGEVVGDEVELYTTNATIGDLDQTYLFSITDQLDATTAATGESFTTVMTAAADTNIRGVSFAPTDTTTASAITVGSGGSSTSTTISDGGSIVVESGGTAIGAVIGSGGSATISAGGSAAGGVLAHAATELVLGSVAGTQIDGTQILSASGASVSDETVYNGGSVELATKGTLASGITLNNGGTLSIDGNASATSTTILSGGTIALESPKATLAGAVLFSGQGTLLVESLASAGYGALATISGFGAGDVIDATVIGSGATLNTTVSGGNTVATLSSGAVSQQFVFAGSALASSLAVSTDGSGGVEITVASSASGSATSSGGSTASVVSSGVTLSGAVVSGGDTLTVSPGGTLVGATLLSGGTANVSGTDSGSVISAGGVENVTGEATSDRIYGTQTLAVSGASISNETVYAGGEIDIQIKGVTATGMTLDGGKLTIDGNSVVSNTVLVSGGELDLLSPKASVTGTLVFAGAGTLVQSVAPSSSAYGIQAVISGFGANDTIELDGLTSGATLSSVSSGGNTVVTVADGTTSETLTFAGDYTADFFMLAADSTGALSITSDGTPCYCPGTAILTETGERSVESLRIGERLVTRDGALRPIRWIGRRSYDGRFAAGRTDIMPVRIAAGALGHGLPCRDLVISPLHAMFLDGVLVPAQALVNGRTITQAEQVSVIEYIHIELETHDIIFAEGAPSETFIDDGSRGMFHNAREFAELYPDATPQVPRYCAPRVEDGEALEVIRRSLTSSIQEEPLASIELYIDVATRGRVAGWARDPLRPAHRLRLRLMVGALVLCEVTASRYRADLEAAGKGDGQHAFEVDVVGGLTEEQLALLRVEPVTYRERLREVA</sequence>
<dbReference type="RefSeq" id="WP_173569247.1">
    <property type="nucleotide sequence ID" value="NZ_WOSY01000003.1"/>
</dbReference>
<dbReference type="Gene3D" id="2.160.20.20">
    <property type="match status" value="1"/>
</dbReference>
<dbReference type="EMBL" id="WOSY01000003">
    <property type="protein sequence ID" value="NHN87973.1"/>
    <property type="molecule type" value="Genomic_DNA"/>
</dbReference>
<proteinExistence type="predicted"/>
<dbReference type="InterPro" id="IPR012332">
    <property type="entry name" value="Autotransporter_pectin_lyase_C"/>
</dbReference>
<reference evidence="2 3" key="1">
    <citation type="journal article" date="2020" name="Int. J. Syst. Evol. Microbiol.">
        <title>Novel acetic acid bacteria from cider fermentations: Acetobacter conturbans sp. nov. and Acetobacter fallax sp. nov.</title>
        <authorList>
            <person name="Sombolestani A.S."/>
            <person name="Cleenwerck I."/>
            <person name="Cnockaert M."/>
            <person name="Borremans W."/>
            <person name="Wieme A.D."/>
            <person name="De Vuyst L."/>
            <person name="Vandamme P."/>
        </authorList>
    </citation>
    <scope>NUCLEOTIDE SEQUENCE [LARGE SCALE GENOMIC DNA]</scope>
    <source>
        <strain evidence="2 3">LMG 1627</strain>
    </source>
</reference>
<dbReference type="Proteomes" id="UP000631653">
    <property type="component" value="Unassembled WGS sequence"/>
</dbReference>
<organism evidence="2 3">
    <name type="scientific">Acetobacter conturbans</name>
    <dbReference type="NCBI Taxonomy" id="1737472"/>
    <lineage>
        <taxon>Bacteria</taxon>
        <taxon>Pseudomonadati</taxon>
        <taxon>Pseudomonadota</taxon>
        <taxon>Alphaproteobacteria</taxon>
        <taxon>Acetobacterales</taxon>
        <taxon>Acetobacteraceae</taxon>
        <taxon>Acetobacter</taxon>
    </lineage>
</organism>
<dbReference type="InterPro" id="IPR028992">
    <property type="entry name" value="Hedgehog/Intein_dom"/>
</dbReference>
<evidence type="ECO:0000259" key="1">
    <source>
        <dbReference type="Pfam" id="PF13403"/>
    </source>
</evidence>
<gene>
    <name evidence="2" type="ORF">GOB81_04920</name>
</gene>
<evidence type="ECO:0000313" key="2">
    <source>
        <dbReference type="EMBL" id="NHN87973.1"/>
    </source>
</evidence>
<protein>
    <recommendedName>
        <fullName evidence="1">Hedgehog/Intein (Hint) domain-containing protein</fullName>
    </recommendedName>
</protein>
<comment type="caution">
    <text evidence="2">The sequence shown here is derived from an EMBL/GenBank/DDBJ whole genome shotgun (WGS) entry which is preliminary data.</text>
</comment>
<dbReference type="SUPFAM" id="SSF51294">
    <property type="entry name" value="Hedgehog/intein (Hint) domain"/>
    <property type="match status" value="1"/>
</dbReference>
<evidence type="ECO:0000313" key="3">
    <source>
        <dbReference type="Proteomes" id="UP000631653"/>
    </source>
</evidence>
<name>A0ABX0JZT8_9PROT</name>
<keyword evidence="3" id="KW-1185">Reference proteome</keyword>
<feature type="domain" description="Hedgehog/Intein (Hint)" evidence="1">
    <location>
        <begin position="900"/>
        <end position="1035"/>
    </location>
</feature>
<accession>A0ABX0JZT8</accession>
<dbReference type="InterPro" id="IPR036844">
    <property type="entry name" value="Hint_dom_sf"/>
</dbReference>